<reference evidence="1 2" key="1">
    <citation type="submission" date="2018-08" db="EMBL/GenBank/DDBJ databases">
        <title>Genomic Encyclopedia of Archaeal and Bacterial Type Strains, Phase II (KMG-II): from individual species to whole genera.</title>
        <authorList>
            <person name="Goeker M."/>
        </authorList>
    </citation>
    <scope>NUCLEOTIDE SEQUENCE [LARGE SCALE GENOMIC DNA]</scope>
    <source>
        <strain evidence="1 2">DSM 100880</strain>
    </source>
</reference>
<dbReference type="RefSeq" id="WP_115809315.1">
    <property type="nucleotide sequence ID" value="NZ_QUNI01000001.1"/>
</dbReference>
<dbReference type="AlphaFoldDB" id="A0A3E0EWW2"/>
<evidence type="ECO:0008006" key="3">
    <source>
        <dbReference type="Google" id="ProtNLM"/>
    </source>
</evidence>
<dbReference type="OrthoDB" id="262374at2"/>
<name>A0A3E0EWW2_9FLAO</name>
<comment type="caution">
    <text evidence="1">The sequence shown here is derived from an EMBL/GenBank/DDBJ whole genome shotgun (WGS) entry which is preliminary data.</text>
</comment>
<organism evidence="1 2">
    <name type="scientific">Flavobacterium aquicola</name>
    <dbReference type="NCBI Taxonomy" id="1682742"/>
    <lineage>
        <taxon>Bacteria</taxon>
        <taxon>Pseudomonadati</taxon>
        <taxon>Bacteroidota</taxon>
        <taxon>Flavobacteriia</taxon>
        <taxon>Flavobacteriales</taxon>
        <taxon>Flavobacteriaceae</taxon>
        <taxon>Flavobacterium</taxon>
    </lineage>
</organism>
<gene>
    <name evidence="1" type="ORF">C8P67_101126</name>
</gene>
<accession>A0A3E0EWW2</accession>
<protein>
    <recommendedName>
        <fullName evidence="3">DUF3137 domain-containing protein</fullName>
    </recommendedName>
</protein>
<proteinExistence type="predicted"/>
<evidence type="ECO:0000313" key="2">
    <source>
        <dbReference type="Proteomes" id="UP000257136"/>
    </source>
</evidence>
<evidence type="ECO:0000313" key="1">
    <source>
        <dbReference type="EMBL" id="REH01647.1"/>
    </source>
</evidence>
<keyword evidence="2" id="KW-1185">Reference proteome</keyword>
<sequence length="197" mass="23563">MQNIFDPKKINIWEIFANEHSGKFIEGESWHSDRAEINYSEFKIIFDNYTLWSGKYSQEFTRVVVPFISRNNFTFEIYRNDILSSIEKIFGAQDIKIDIKEFDDLFIIKSNNELKVKSLLQNKKIRELIQKQIEGNLEISQHNSIWKPMLPKNEYQLLYYQEGKIADIEKLKSLLNLFIELIFELQKQKLIFPKTNN</sequence>
<dbReference type="Proteomes" id="UP000257136">
    <property type="component" value="Unassembled WGS sequence"/>
</dbReference>
<dbReference type="EMBL" id="QUNI01000001">
    <property type="protein sequence ID" value="REH01647.1"/>
    <property type="molecule type" value="Genomic_DNA"/>
</dbReference>